<accession>A0A976FKI3</accession>
<dbReference type="PANTHER" id="PTHR47587:SF2">
    <property type="entry name" value="OS05G0103500 PROTEIN"/>
    <property type="match status" value="1"/>
</dbReference>
<evidence type="ECO:0000256" key="1">
    <source>
        <dbReference type="SAM" id="Coils"/>
    </source>
</evidence>
<comment type="caution">
    <text evidence="3">The sequence shown here is derived from an EMBL/GenBank/DDBJ whole genome shotgun (WGS) entry which is preliminary data.</text>
</comment>
<dbReference type="GeneID" id="94344250"/>
<feature type="region of interest" description="Disordered" evidence="2">
    <location>
        <begin position="1"/>
        <end position="22"/>
    </location>
</feature>
<gene>
    <name evidence="3" type="ORF">CCR75_000472</name>
</gene>
<keyword evidence="1" id="KW-0175">Coiled coil</keyword>
<evidence type="ECO:0000313" key="3">
    <source>
        <dbReference type="EMBL" id="TDH68510.1"/>
    </source>
</evidence>
<reference evidence="3 4" key="1">
    <citation type="journal article" date="2021" name="Genome Biol.">
        <title>AFLAP: assembly-free linkage analysis pipeline using k-mers from genome sequencing data.</title>
        <authorList>
            <person name="Fletcher K."/>
            <person name="Zhang L."/>
            <person name="Gil J."/>
            <person name="Han R."/>
            <person name="Cavanaugh K."/>
            <person name="Michelmore R."/>
        </authorList>
    </citation>
    <scope>NUCLEOTIDE SEQUENCE [LARGE SCALE GENOMIC DNA]</scope>
    <source>
        <strain evidence="3 4">SF5</strain>
    </source>
</reference>
<proteinExistence type="predicted"/>
<dbReference type="KEGG" id="blac:94344250"/>
<evidence type="ECO:0000313" key="4">
    <source>
        <dbReference type="Proteomes" id="UP000294530"/>
    </source>
</evidence>
<name>A0A976FKI3_BRELC</name>
<dbReference type="RefSeq" id="XP_067818009.1">
    <property type="nucleotide sequence ID" value="XM_067958579.1"/>
</dbReference>
<feature type="coiled-coil region" evidence="1">
    <location>
        <begin position="99"/>
        <end position="126"/>
    </location>
</feature>
<evidence type="ECO:0000256" key="2">
    <source>
        <dbReference type="SAM" id="MobiDB-lite"/>
    </source>
</evidence>
<sequence>MGAKQTRVVTSDTELRPKNEQAATTQGSVYLTPALVNQINGVQGTHNKTSQLVGGMSVEQQTVIKKQLQMAYSKGVDDCRKKMELENKQNTSKGLPSLAQKAQLAKEQEERESERVQQLVSEISKKKYNAPLRDVQCSDEREACFQCYRNNGRDVLICKDVADAFVRCARQCTEVRT</sequence>
<dbReference type="AlphaFoldDB" id="A0A976FKI3"/>
<dbReference type="OrthoDB" id="70030at2759"/>
<dbReference type="EMBL" id="SHOA02000016">
    <property type="protein sequence ID" value="TDH68510.1"/>
    <property type="molecule type" value="Genomic_DNA"/>
</dbReference>
<dbReference type="PANTHER" id="PTHR47587">
    <property type="entry name" value="OS05G0103500 PROTEIN"/>
    <property type="match status" value="1"/>
</dbReference>
<organism evidence="3 4">
    <name type="scientific">Bremia lactucae</name>
    <name type="common">Lettuce downy mildew</name>
    <dbReference type="NCBI Taxonomy" id="4779"/>
    <lineage>
        <taxon>Eukaryota</taxon>
        <taxon>Sar</taxon>
        <taxon>Stramenopiles</taxon>
        <taxon>Oomycota</taxon>
        <taxon>Peronosporomycetes</taxon>
        <taxon>Peronosporales</taxon>
        <taxon>Peronosporaceae</taxon>
        <taxon>Bremia</taxon>
    </lineage>
</organism>
<keyword evidence="4" id="KW-1185">Reference proteome</keyword>
<protein>
    <submittedName>
        <fullName evidence="3">Uncharacterized protein</fullName>
    </submittedName>
</protein>
<dbReference type="Proteomes" id="UP000294530">
    <property type="component" value="Unassembled WGS sequence"/>
</dbReference>